<sequence length="467" mass="51051">MVDIEALLAPISEEHPSGTYLKLDRSAYRTLRNNYNTAQSSFRQLIETPDASSDEALIEANQSNWDLLRTSTFEALTSQTKDIEFLGWYIASQPFTASPYENLASATKVLAGFIESFWGTLNPHPPVEKLKSSDEAGQTKELIEFRLKPLLQLVGESQDSTALYMPLQMISLIDDVSFGDFLRAERNGTMAELKDRAQSLFSRDVEETLTKLSESYQNFDAAEKLIAKECQAAGVAPASFKFVKANLADLINAIQYLVGDKFARWPLDSEYKPVTDEPQPEAAVAPQATAPVEASNAEPASAEATKADPVAQNQVQQAPQASVVQQVPVAGVITSRDQAFHELRKISDFFQQTEPHSPIPFLLERAIRWGYMSLPELLNEMTGGNSGVIAHINQVSGMDNLSQADLSNKPSASAQTLSSASGLTQTDVHVPPPPASAPSEPVTTSEQHTQTEANTTQPESGISNFEW</sequence>
<dbReference type="RefSeq" id="WP_045986595.1">
    <property type="nucleotide sequence ID" value="NZ_CP063051.1"/>
</dbReference>
<proteinExistence type="predicted"/>
<feature type="region of interest" description="Disordered" evidence="1">
    <location>
        <begin position="401"/>
        <end position="467"/>
    </location>
</feature>
<accession>A0A837G3P9</accession>
<reference evidence="3" key="1">
    <citation type="journal article" date="2015" name="BMC Genomics">
        <title>Genome mining reveals unlocked bioactive potential of marine Gram-negative bacteria.</title>
        <authorList>
            <person name="Machado H."/>
            <person name="Sonnenschein E.C."/>
            <person name="Melchiorsen J."/>
            <person name="Gram L."/>
        </authorList>
    </citation>
    <scope>NUCLEOTIDE SEQUENCE</scope>
    <source>
        <strain evidence="3">S2052</strain>
    </source>
</reference>
<protein>
    <submittedName>
        <fullName evidence="3">Type VI secretion protein</fullName>
    </submittedName>
</protein>
<dbReference type="EMBL" id="JXXR01000017">
    <property type="protein sequence ID" value="KJY70411.1"/>
    <property type="molecule type" value="Genomic_DNA"/>
</dbReference>
<evidence type="ECO:0000256" key="1">
    <source>
        <dbReference type="SAM" id="MobiDB-lite"/>
    </source>
</evidence>
<dbReference type="Pfam" id="PF06812">
    <property type="entry name" value="ImpA_N"/>
    <property type="match status" value="1"/>
</dbReference>
<organism evidence="3">
    <name type="scientific">Vibrio coralliilyticus</name>
    <dbReference type="NCBI Taxonomy" id="190893"/>
    <lineage>
        <taxon>Bacteria</taxon>
        <taxon>Pseudomonadati</taxon>
        <taxon>Pseudomonadota</taxon>
        <taxon>Gammaproteobacteria</taxon>
        <taxon>Vibrionales</taxon>
        <taxon>Vibrionaceae</taxon>
        <taxon>Vibrio</taxon>
    </lineage>
</organism>
<dbReference type="PANTHER" id="PTHR37951:SF1">
    <property type="entry name" value="TYPE VI SECRETION SYSTEM COMPONENT TSSA1"/>
    <property type="match status" value="1"/>
</dbReference>
<dbReference type="PANTHER" id="PTHR37951">
    <property type="entry name" value="CYTOPLASMIC PROTEIN-RELATED"/>
    <property type="match status" value="1"/>
</dbReference>
<evidence type="ECO:0000313" key="3">
    <source>
        <dbReference type="EMBL" id="KJY70411.1"/>
    </source>
</evidence>
<gene>
    <name evidence="3" type="ORF">TW71_16200</name>
</gene>
<feature type="compositionally biased region" description="Low complexity" evidence="1">
    <location>
        <begin position="280"/>
        <end position="319"/>
    </location>
</feature>
<name>A0A837G3P9_9VIBR</name>
<feature type="region of interest" description="Disordered" evidence="1">
    <location>
        <begin position="272"/>
        <end position="319"/>
    </location>
</feature>
<feature type="compositionally biased region" description="Polar residues" evidence="1">
    <location>
        <begin position="401"/>
        <end position="427"/>
    </location>
</feature>
<dbReference type="InterPro" id="IPR010657">
    <property type="entry name" value="ImpA_N"/>
</dbReference>
<evidence type="ECO:0000259" key="2">
    <source>
        <dbReference type="Pfam" id="PF06812"/>
    </source>
</evidence>
<feature type="domain" description="ImpA N-terminal" evidence="2">
    <location>
        <begin position="8"/>
        <end position="153"/>
    </location>
</feature>
<feature type="compositionally biased region" description="Polar residues" evidence="1">
    <location>
        <begin position="442"/>
        <end position="467"/>
    </location>
</feature>
<dbReference type="AlphaFoldDB" id="A0A837G3P9"/>
<dbReference type="InterPro" id="IPR017740">
    <property type="entry name" value="TssA-like"/>
</dbReference>
<comment type="caution">
    <text evidence="3">The sequence shown here is derived from an EMBL/GenBank/DDBJ whole genome shotgun (WGS) entry which is preliminary data.</text>
</comment>